<sequence>MLLGLSLGVLLSSIYHKIYLSPSNSIEMYRAIYNTDEYEQVKQLVAGEGTEAFSQADYEYIRNVKNHPQEISQFTVLDFQDTAYLIRTTPGTEKLKIIQVNELPADLQAYFQELGKK</sequence>
<name>A0A0A3IGU4_9BACI</name>
<dbReference type="EMBL" id="JPVP01000060">
    <property type="protein sequence ID" value="KGR82043.1"/>
    <property type="molecule type" value="Genomic_DNA"/>
</dbReference>
<dbReference type="Proteomes" id="UP000030437">
    <property type="component" value="Unassembled WGS sequence"/>
</dbReference>
<dbReference type="eggNOG" id="ENOG5030C80">
    <property type="taxonomic scope" value="Bacteria"/>
</dbReference>
<accession>A0A0A3IGU4</accession>
<evidence type="ECO:0000313" key="2">
    <source>
        <dbReference type="Proteomes" id="UP000030437"/>
    </source>
</evidence>
<reference evidence="1 2" key="1">
    <citation type="submission" date="2014-02" db="EMBL/GenBank/DDBJ databases">
        <title>Draft genome sequence of Lysinibacillus odysseyi NBRC 100172.</title>
        <authorList>
            <person name="Zhang F."/>
            <person name="Wang G."/>
            <person name="Zhang L."/>
        </authorList>
    </citation>
    <scope>NUCLEOTIDE SEQUENCE [LARGE SCALE GENOMIC DNA]</scope>
    <source>
        <strain evidence="1 2">NBRC 100172</strain>
    </source>
</reference>
<dbReference type="AlphaFoldDB" id="A0A0A3IGU4"/>
<dbReference type="STRING" id="1220589.CD32_22380"/>
<organism evidence="1 2">
    <name type="scientific">Lysinibacillus odysseyi 34hs-1 = NBRC 100172</name>
    <dbReference type="NCBI Taxonomy" id="1220589"/>
    <lineage>
        <taxon>Bacteria</taxon>
        <taxon>Bacillati</taxon>
        <taxon>Bacillota</taxon>
        <taxon>Bacilli</taxon>
        <taxon>Bacillales</taxon>
        <taxon>Bacillaceae</taxon>
        <taxon>Lysinibacillus</taxon>
    </lineage>
</organism>
<comment type="caution">
    <text evidence="1">The sequence shown here is derived from an EMBL/GenBank/DDBJ whole genome shotgun (WGS) entry which is preliminary data.</text>
</comment>
<evidence type="ECO:0000313" key="1">
    <source>
        <dbReference type="EMBL" id="KGR82043.1"/>
    </source>
</evidence>
<gene>
    <name evidence="1" type="ORF">CD32_22380</name>
</gene>
<keyword evidence="2" id="KW-1185">Reference proteome</keyword>
<proteinExistence type="predicted"/>
<protein>
    <submittedName>
        <fullName evidence="1">Uncharacterized protein</fullName>
    </submittedName>
</protein>